<evidence type="ECO:0000313" key="3">
    <source>
        <dbReference type="EMBL" id="SUX43829.1"/>
    </source>
</evidence>
<dbReference type="Proteomes" id="UP000185725">
    <property type="component" value="Unassembled WGS sequence"/>
</dbReference>
<evidence type="ECO:0000259" key="1">
    <source>
        <dbReference type="Pfam" id="PF09346"/>
    </source>
</evidence>
<evidence type="ECO:0000313" key="4">
    <source>
        <dbReference type="Proteomes" id="UP000185725"/>
    </source>
</evidence>
<dbReference type="GeneID" id="303673655"/>
<proteinExistence type="predicted"/>
<accession>A0A381FB79</accession>
<organism evidence="3 5">
    <name type="scientific">Chryseobacterium indoltheticum</name>
    <dbReference type="NCBI Taxonomy" id="254"/>
    <lineage>
        <taxon>Bacteria</taxon>
        <taxon>Pseudomonadati</taxon>
        <taxon>Bacteroidota</taxon>
        <taxon>Flavobacteriia</taxon>
        <taxon>Flavobacteriales</taxon>
        <taxon>Weeksellaceae</taxon>
        <taxon>Chryseobacterium group</taxon>
        <taxon>Chryseobacterium</taxon>
    </lineage>
</organism>
<dbReference type="OrthoDB" id="877855at2"/>
<dbReference type="InterPro" id="IPR037883">
    <property type="entry name" value="Knr4/Smi1-like_sf"/>
</dbReference>
<reference evidence="2 4" key="1">
    <citation type="submission" date="2017-01" db="EMBL/GenBank/DDBJ databases">
        <authorList>
            <person name="Varghese N."/>
            <person name="Submissions S."/>
        </authorList>
    </citation>
    <scope>NUCLEOTIDE SEQUENCE [LARGE SCALE GENOMIC DNA]</scope>
    <source>
        <strain evidence="2 4">ATCC 27950</strain>
    </source>
</reference>
<dbReference type="KEGG" id="cil:EG358_08075"/>
<dbReference type="InterPro" id="IPR018958">
    <property type="entry name" value="Knr4/Smi1-like_dom"/>
</dbReference>
<evidence type="ECO:0000313" key="5">
    <source>
        <dbReference type="Proteomes" id="UP000255231"/>
    </source>
</evidence>
<gene>
    <name evidence="3" type="ORF">NCTC13560_02228</name>
    <name evidence="2" type="ORF">SAMN05421682_11048</name>
</gene>
<feature type="domain" description="Knr4/Smi1-like" evidence="1">
    <location>
        <begin position="28"/>
        <end position="148"/>
    </location>
</feature>
<dbReference type="Gene3D" id="3.40.1580.10">
    <property type="entry name" value="SMI1/KNR4-like"/>
    <property type="match status" value="1"/>
</dbReference>
<dbReference type="SUPFAM" id="SSF160631">
    <property type="entry name" value="SMI1/KNR4-like"/>
    <property type="match status" value="1"/>
</dbReference>
<sequence length="159" mass="18982">MEEKEQSQLILLKNNFVNEGVINFMTVNDLKINEFQNNNKILIPSDLKQYFLLINGSNDMPLDNLYEFYNINRITKIFNEFKDWNGVPDYNKLEFQQFENVFIFGNYEFNFYSFGIELSNTLSSINRIFIFCGSEYRIIANSFSEFIDLYLDNPEEIYV</sequence>
<protein>
    <submittedName>
        <fullName evidence="2">SMI1 / KNR4 family (SUKH-1)</fullName>
    </submittedName>
</protein>
<dbReference type="RefSeq" id="WP_076561575.1">
    <property type="nucleotide sequence ID" value="NZ_CP033929.1"/>
</dbReference>
<dbReference type="EMBL" id="FTMF01000010">
    <property type="protein sequence ID" value="SIQ92521.1"/>
    <property type="molecule type" value="Genomic_DNA"/>
</dbReference>
<keyword evidence="4" id="KW-1185">Reference proteome</keyword>
<dbReference type="Pfam" id="PF09346">
    <property type="entry name" value="SMI1_KNR4"/>
    <property type="match status" value="1"/>
</dbReference>
<dbReference type="EMBL" id="UFVS01000001">
    <property type="protein sequence ID" value="SUX43829.1"/>
    <property type="molecule type" value="Genomic_DNA"/>
</dbReference>
<dbReference type="Proteomes" id="UP000255231">
    <property type="component" value="Unassembled WGS sequence"/>
</dbReference>
<name>A0A381FB79_9FLAO</name>
<reference evidence="3 5" key="2">
    <citation type="submission" date="2018-06" db="EMBL/GenBank/DDBJ databases">
        <authorList>
            <consortium name="Pathogen Informatics"/>
            <person name="Doyle S."/>
        </authorList>
    </citation>
    <scope>NUCLEOTIDE SEQUENCE [LARGE SCALE GENOMIC DNA]</scope>
    <source>
        <strain evidence="3 5">NCTC13560</strain>
    </source>
</reference>
<dbReference type="AlphaFoldDB" id="A0A381FB79"/>
<evidence type="ECO:0000313" key="2">
    <source>
        <dbReference type="EMBL" id="SIQ92521.1"/>
    </source>
</evidence>